<sequence>MSQPSAKTCRLVDRRDNCRCIRCGKNLEMVAGSRHHRRLRSHPWPGLHLPSNLVLLCGSGDTGCHGWVHAHPSEARLEGYMVHAWEYPQSKPIYTMRHGWVLLDDEGEYHPVNMNN</sequence>
<comment type="caution">
    <text evidence="2">The sequence shown here is derived from an EMBL/GenBank/DDBJ whole genome shotgun (WGS) entry which is preliminary data.</text>
</comment>
<dbReference type="AlphaFoldDB" id="A0A261ESQ4"/>
<dbReference type="RefSeq" id="WP_094722452.1">
    <property type="nucleotide sequence ID" value="NZ_MWWS01000004.1"/>
</dbReference>
<dbReference type="EMBL" id="MWWS01000004">
    <property type="protein sequence ID" value="OZG49892.1"/>
    <property type="molecule type" value="Genomic_DNA"/>
</dbReference>
<proteinExistence type="predicted"/>
<evidence type="ECO:0000313" key="3">
    <source>
        <dbReference type="Proteomes" id="UP000216004"/>
    </source>
</evidence>
<evidence type="ECO:0000313" key="2">
    <source>
        <dbReference type="EMBL" id="OZG49892.1"/>
    </source>
</evidence>
<dbReference type="InterPro" id="IPR013087">
    <property type="entry name" value="Znf_C2H2_type"/>
</dbReference>
<dbReference type="PROSITE" id="PS00028">
    <property type="entry name" value="ZINC_FINGER_C2H2_1"/>
    <property type="match status" value="1"/>
</dbReference>
<dbReference type="Proteomes" id="UP000216004">
    <property type="component" value="Unassembled WGS sequence"/>
</dbReference>
<protein>
    <recommendedName>
        <fullName evidence="1">C2H2-type domain-containing protein</fullName>
    </recommendedName>
</protein>
<feature type="domain" description="C2H2-type" evidence="1">
    <location>
        <begin position="18"/>
        <end position="42"/>
    </location>
</feature>
<organism evidence="2 3">
    <name type="scientific">Bombiscardovia coagulans</name>
    <dbReference type="NCBI Taxonomy" id="686666"/>
    <lineage>
        <taxon>Bacteria</taxon>
        <taxon>Bacillati</taxon>
        <taxon>Actinomycetota</taxon>
        <taxon>Actinomycetes</taxon>
        <taxon>Bifidobacteriales</taxon>
        <taxon>Bifidobacteriaceae</taxon>
        <taxon>Bombiscardovia</taxon>
    </lineage>
</organism>
<dbReference type="OrthoDB" id="5124189at2"/>
<gene>
    <name evidence="2" type="ORF">BOCO_0409</name>
</gene>
<keyword evidence="3" id="KW-1185">Reference proteome</keyword>
<evidence type="ECO:0000259" key="1">
    <source>
        <dbReference type="PROSITE" id="PS00028"/>
    </source>
</evidence>
<reference evidence="2 3" key="1">
    <citation type="journal article" date="2017" name="BMC Genomics">
        <title>Comparative genomic and phylogenomic analyses of the Bifidobacteriaceae family.</title>
        <authorList>
            <person name="Lugli G.A."/>
            <person name="Milani C."/>
            <person name="Turroni F."/>
            <person name="Duranti S."/>
            <person name="Mancabelli L."/>
            <person name="Mangifesta M."/>
            <person name="Ferrario C."/>
            <person name="Modesto M."/>
            <person name="Mattarelli P."/>
            <person name="Jiri K."/>
            <person name="van Sinderen D."/>
            <person name="Ventura M."/>
        </authorList>
    </citation>
    <scope>NUCLEOTIDE SEQUENCE [LARGE SCALE GENOMIC DNA]</scope>
    <source>
        <strain evidence="2 3">DSM 22924</strain>
    </source>
</reference>
<name>A0A261ESQ4_9BIFI</name>
<accession>A0A261ESQ4</accession>